<gene>
    <name evidence="1" type="ordered locus">TREAZ_1829</name>
</gene>
<reference evidence="1 2" key="2">
    <citation type="journal article" date="2011" name="ISME J.">
        <title>RNA-seq reveals cooperative metabolic interactions between two termite-gut spirochete species in co-culture.</title>
        <authorList>
            <person name="Rosenthal A.Z."/>
            <person name="Matson E.G."/>
            <person name="Eldar A."/>
            <person name="Leadbetter J.R."/>
        </authorList>
    </citation>
    <scope>NUCLEOTIDE SEQUENCE [LARGE SCALE GENOMIC DNA]</scope>
    <source>
        <strain evidence="2">ATCC BAA-888 / DSM 13862 / ZAS-9</strain>
    </source>
</reference>
<proteinExistence type="predicted"/>
<name>F5YBX7_LEAAZ</name>
<sequence>MFFLDIRAAGDFKYIEDEQSNKVYKRWGLSFSLGYEYGFIDKR</sequence>
<organism evidence="1 2">
    <name type="scientific">Leadbettera azotonutricia (strain ATCC BAA-888 / DSM 13862 / ZAS-9)</name>
    <name type="common">Treponema azotonutricium</name>
    <dbReference type="NCBI Taxonomy" id="545695"/>
    <lineage>
        <taxon>Bacteria</taxon>
        <taxon>Pseudomonadati</taxon>
        <taxon>Spirochaetota</taxon>
        <taxon>Spirochaetia</taxon>
        <taxon>Spirochaetales</taxon>
        <taxon>Breznakiellaceae</taxon>
        <taxon>Leadbettera</taxon>
    </lineage>
</organism>
<evidence type="ECO:0000313" key="1">
    <source>
        <dbReference type="EMBL" id="AEF80150.1"/>
    </source>
</evidence>
<dbReference type="InParanoid" id="F5YBX7"/>
<dbReference type="EMBL" id="CP001841">
    <property type="protein sequence ID" value="AEF80150.1"/>
    <property type="molecule type" value="Genomic_DNA"/>
</dbReference>
<protein>
    <submittedName>
        <fullName evidence="1">Uncharacterized protein</fullName>
    </submittedName>
</protein>
<dbReference type="Proteomes" id="UP000009222">
    <property type="component" value="Chromosome"/>
</dbReference>
<evidence type="ECO:0000313" key="2">
    <source>
        <dbReference type="Proteomes" id="UP000009222"/>
    </source>
</evidence>
<keyword evidence="2" id="KW-1185">Reference proteome</keyword>
<reference evidence="2" key="1">
    <citation type="submission" date="2009-12" db="EMBL/GenBank/DDBJ databases">
        <title>Complete sequence of Treponema azotonutricium strain ZAS-9.</title>
        <authorList>
            <person name="Tetu S.G."/>
            <person name="Matson E."/>
            <person name="Ren Q."/>
            <person name="Seshadri R."/>
            <person name="Elbourne L."/>
            <person name="Hassan K.A."/>
            <person name="Durkin A."/>
            <person name="Radune D."/>
            <person name="Mohamoud Y."/>
            <person name="Shay R."/>
            <person name="Jin S."/>
            <person name="Zhang X."/>
            <person name="Lucey K."/>
            <person name="Ballor N.R."/>
            <person name="Ottesen E."/>
            <person name="Rosenthal R."/>
            <person name="Allen A."/>
            <person name="Leadbetter J.R."/>
            <person name="Paulsen I.T."/>
        </authorList>
    </citation>
    <scope>NUCLEOTIDE SEQUENCE [LARGE SCALE GENOMIC DNA]</scope>
    <source>
        <strain evidence="2">ATCC BAA-888 / DSM 13862 / ZAS-9</strain>
    </source>
</reference>
<dbReference type="HOGENOM" id="CLU_3240985_0_0_12"/>
<dbReference type="AlphaFoldDB" id="F5YBX7"/>
<accession>F5YBX7</accession>
<dbReference type="KEGG" id="taz:TREAZ_1829"/>